<proteinExistence type="predicted"/>
<feature type="non-terminal residue" evidence="2">
    <location>
        <position position="1"/>
    </location>
</feature>
<sequence length="257" mass="28989">MYMCLAVIPALLATCYCFAGYDLFKGFDVNDETPNATTLTTSIAGNLSTNTDRSYITSNNITKFKCPEEEEPISIGPYEVPTQRDLVLMTKTIMTKLFNAFYQEVLFLIKDIKEATKASTFVEKKCPEINKAAYRQCVKRVSRQSELTVKNLIAAVENRKIDVAALTEDKICNLTSMKTDPLELIKILSQENASIQFALPGFLRLLNSCSSYCSQSYSKALIEKKPDMISDLELVVKHFLTHKNYLVTNNLKQTKNL</sequence>
<protein>
    <submittedName>
        <fullName evidence="2">Uncharacterized protein</fullName>
    </submittedName>
</protein>
<dbReference type="Proteomes" id="UP000837857">
    <property type="component" value="Chromosome 24"/>
</dbReference>
<keyword evidence="1" id="KW-0732">Signal</keyword>
<feature type="signal peptide" evidence="1">
    <location>
        <begin position="1"/>
        <end position="19"/>
    </location>
</feature>
<keyword evidence="3" id="KW-1185">Reference proteome</keyword>
<accession>A0ABN8IKG2</accession>
<gene>
    <name evidence="2" type="ORF">IPOD504_LOCUS10046</name>
</gene>
<evidence type="ECO:0000313" key="3">
    <source>
        <dbReference type="Proteomes" id="UP000837857"/>
    </source>
</evidence>
<evidence type="ECO:0000256" key="1">
    <source>
        <dbReference type="SAM" id="SignalP"/>
    </source>
</evidence>
<organism evidence="2 3">
    <name type="scientific">Iphiclides podalirius</name>
    <name type="common">scarce swallowtail</name>
    <dbReference type="NCBI Taxonomy" id="110791"/>
    <lineage>
        <taxon>Eukaryota</taxon>
        <taxon>Metazoa</taxon>
        <taxon>Ecdysozoa</taxon>
        <taxon>Arthropoda</taxon>
        <taxon>Hexapoda</taxon>
        <taxon>Insecta</taxon>
        <taxon>Pterygota</taxon>
        <taxon>Neoptera</taxon>
        <taxon>Endopterygota</taxon>
        <taxon>Lepidoptera</taxon>
        <taxon>Glossata</taxon>
        <taxon>Ditrysia</taxon>
        <taxon>Papilionoidea</taxon>
        <taxon>Papilionidae</taxon>
        <taxon>Papilioninae</taxon>
        <taxon>Iphiclides</taxon>
    </lineage>
</organism>
<evidence type="ECO:0000313" key="2">
    <source>
        <dbReference type="EMBL" id="CAH2057173.1"/>
    </source>
</evidence>
<reference evidence="2" key="1">
    <citation type="submission" date="2022-03" db="EMBL/GenBank/DDBJ databases">
        <authorList>
            <person name="Martin H S."/>
        </authorList>
    </citation>
    <scope>NUCLEOTIDE SEQUENCE</scope>
</reference>
<feature type="chain" id="PRO_5045123372" evidence="1">
    <location>
        <begin position="20"/>
        <end position="257"/>
    </location>
</feature>
<dbReference type="EMBL" id="OW152836">
    <property type="protein sequence ID" value="CAH2057173.1"/>
    <property type="molecule type" value="Genomic_DNA"/>
</dbReference>
<name>A0ABN8IKG2_9NEOP</name>